<proteinExistence type="predicted"/>
<organism evidence="2 3">
    <name type="scientific">Sedimenticola selenatireducens</name>
    <dbReference type="NCBI Taxonomy" id="191960"/>
    <lineage>
        <taxon>Bacteria</taxon>
        <taxon>Pseudomonadati</taxon>
        <taxon>Pseudomonadota</taxon>
        <taxon>Gammaproteobacteria</taxon>
        <taxon>Chromatiales</taxon>
        <taxon>Sedimenticolaceae</taxon>
        <taxon>Sedimenticola</taxon>
    </lineage>
</organism>
<keyword evidence="1" id="KW-1133">Transmembrane helix</keyword>
<reference evidence="2 3" key="1">
    <citation type="submission" date="2019-07" db="EMBL/GenBank/DDBJ databases">
        <title>The pathways for chlorine oxyanion respiration interact through the shared metabolite chlorate.</title>
        <authorList>
            <person name="Barnum T.P."/>
            <person name="Cheng Y."/>
            <person name="Hill K.A."/>
            <person name="Lucas L.N."/>
            <person name="Carlson H.K."/>
            <person name="Coates J.D."/>
        </authorList>
    </citation>
    <scope>NUCLEOTIDE SEQUENCE [LARGE SCALE GENOMIC DNA]</scope>
    <source>
        <strain evidence="2 3">BK-1</strain>
    </source>
</reference>
<feature type="transmembrane region" description="Helical" evidence="1">
    <location>
        <begin position="44"/>
        <end position="64"/>
    </location>
</feature>
<accession>A0A558E153</accession>
<evidence type="ECO:0000256" key="1">
    <source>
        <dbReference type="SAM" id="Phobius"/>
    </source>
</evidence>
<keyword evidence="1" id="KW-0472">Membrane</keyword>
<feature type="transmembrane region" description="Helical" evidence="1">
    <location>
        <begin position="12"/>
        <end position="32"/>
    </location>
</feature>
<dbReference type="Proteomes" id="UP000316649">
    <property type="component" value="Unassembled WGS sequence"/>
</dbReference>
<sequence length="85" mass="8951">MKQTSTAQKVSFIIAIISYIAAISCIGATVYYSGELGSDHPVVASFGASVVFFVGVGVVLHVIGKVSLPNLSMKFSADEQDKPKE</sequence>
<keyword evidence="3" id="KW-1185">Reference proteome</keyword>
<name>A0A558E153_9GAMM</name>
<dbReference type="RefSeq" id="WP_144358882.1">
    <property type="nucleotide sequence ID" value="NZ_VMNH01000009.1"/>
</dbReference>
<gene>
    <name evidence="2" type="ORF">FHP88_09910</name>
</gene>
<comment type="caution">
    <text evidence="2">The sequence shown here is derived from an EMBL/GenBank/DDBJ whole genome shotgun (WGS) entry which is preliminary data.</text>
</comment>
<dbReference type="PROSITE" id="PS51257">
    <property type="entry name" value="PROKAR_LIPOPROTEIN"/>
    <property type="match status" value="1"/>
</dbReference>
<keyword evidence="1" id="KW-0812">Transmembrane</keyword>
<dbReference type="EMBL" id="VMNH01000009">
    <property type="protein sequence ID" value="TVO75309.1"/>
    <property type="molecule type" value="Genomic_DNA"/>
</dbReference>
<protein>
    <submittedName>
        <fullName evidence="2">Hemerythrin family protein</fullName>
    </submittedName>
</protein>
<evidence type="ECO:0000313" key="2">
    <source>
        <dbReference type="EMBL" id="TVO75309.1"/>
    </source>
</evidence>
<dbReference type="AlphaFoldDB" id="A0A558E153"/>
<evidence type="ECO:0000313" key="3">
    <source>
        <dbReference type="Proteomes" id="UP000316649"/>
    </source>
</evidence>